<dbReference type="Pfam" id="PF02836">
    <property type="entry name" value="Glyco_hydro_2_C"/>
    <property type="match status" value="1"/>
</dbReference>
<dbReference type="InterPro" id="IPR010496">
    <property type="entry name" value="AL/BT2_dom"/>
</dbReference>
<dbReference type="Pfam" id="PF02837">
    <property type="entry name" value="Glyco_hydro_2_N"/>
    <property type="match status" value="1"/>
</dbReference>
<dbReference type="InterPro" id="IPR011008">
    <property type="entry name" value="Dimeric_a/b-barrel"/>
</dbReference>
<comment type="caution">
    <text evidence="6">The sequence shown here is derived from an EMBL/GenBank/DDBJ whole genome shotgun (WGS) entry which is preliminary data.</text>
</comment>
<dbReference type="PANTHER" id="PTHR42732:SF1">
    <property type="entry name" value="BETA-MANNOSIDASE"/>
    <property type="match status" value="1"/>
</dbReference>
<evidence type="ECO:0000259" key="5">
    <source>
        <dbReference type="PROSITE" id="PS51725"/>
    </source>
</evidence>
<dbReference type="InterPro" id="IPR017853">
    <property type="entry name" value="GH"/>
</dbReference>
<keyword evidence="4" id="KW-0732">Signal</keyword>
<dbReference type="Pfam" id="PF03992">
    <property type="entry name" value="ABM"/>
    <property type="match status" value="1"/>
</dbReference>
<dbReference type="Gene3D" id="2.60.120.560">
    <property type="entry name" value="Exo-inulinase, domain 1"/>
    <property type="match status" value="1"/>
</dbReference>
<dbReference type="Gene3D" id="3.30.70.100">
    <property type="match status" value="1"/>
</dbReference>
<dbReference type="InterPro" id="IPR006101">
    <property type="entry name" value="Glyco_hydro_2"/>
</dbReference>
<dbReference type="GO" id="GO:0004565">
    <property type="term" value="F:beta-galactosidase activity"/>
    <property type="evidence" value="ECO:0007669"/>
    <property type="project" value="UniProtKB-EC"/>
</dbReference>
<sequence length="1183" mass="132778">MKTKVVWVVILLTLLPKCAYSQLSFGQPEKINDEWKFTLKDVDGAQSPNYNDARWQNVDLPHDWSIKEPLSPTLASATGYLPGGIGWYRKTLHIPKEKQGEKIYLYFEGVYNRSEVFINEHSLGKRPSGYASFAFDATPWIEYGKDNLIAVRVDHSRNADSRWYTGSGIYRNVWLVYAKPVHIAQWGVFAYPKAVTKKSAVISVDVEIENGSTADSPLTITNELLSQEGKVVAKETKRLSASAGQNVQTHVELKVGNPQLWSIETPNLYQLKTTVLQGNKVIDETITTTGIRSYTFDPNTGFALNGQMLKVKGVCIHHDAGVLGASVPKEVWKRRLLTLKELGCNAIRCSHNPHAPELYELCDELGLLVMDEAFDEWEFPKRKWLEGWNKGTPGFDGIVDFFEEWGEKDLADMVRRDRNHVSIFTWSIGNEIDYPNDPYSHPRLNGTGKDGFTQPIFGGYQKDAPDAMRLGTIAKKLASTVRQYDKSRPVTAALAGVAMSNETEYPSALDIAGYNYTESFYLSDHKEYPERVIYGSENGHSFDAWKAVTDNPHIFGQFLWTGIDYLGEAGSWPSRGSSAGLLDLGGFVKPRGYFRQSLWSDKPMAYVGTYPLAQGNERTPSTDAWPIWSYDTNQIIRVVCYTNAAKARLELNGKQVGDIQDYNHQTGIIYWDIPYQAGKLEIIGLGKDNKEIARYAIQSSKQPDALTICSVEQSIDNDNMKGVTQITVQVTDENGVPVLLSDNEVTCHISGPAKLLGIEAGNTTDMTDYTDNKQRVFKGRLIAYIQTSGEGEIKVRFSSPWLKSTETIIQAVNSDWTNLLDENLSQWRIYQSFENMGSNGKAVLNTDGTTPEPIGYDKNKENVFSVIKENGEPILHINGKIYGCVFTKQSYRNYHLKLQYKFGTAKYPPRTDKAKDSGILYHSQGEAGVDYWHSWMLGQEFQVMEAGTDEGVSGDYWPIANAQIHIRALKDNTTYTYNQEADLLGFGANNTGGHCAAIANYTNPSSEWTTLELICYEGRSLHIVNGKVAMALENSSYWTGAESLPLAEGKIQLQCESAEVFYKDIQIKEISELPATADILFNNKNQKMAELKIIATVVVKSSFQNELEKVFRTVVDKTRKEAGNISYELHQDIQNPLKYTILEVWKSQDAIDKHNESSHFKAFVSGIEGKTESLTVEVIKKVY</sequence>
<dbReference type="SUPFAM" id="SSF51445">
    <property type="entry name" value="(Trans)glycosidases"/>
    <property type="match status" value="1"/>
</dbReference>
<dbReference type="PROSITE" id="PS51725">
    <property type="entry name" value="ABM"/>
    <property type="match status" value="1"/>
</dbReference>
<dbReference type="InterPro" id="IPR006103">
    <property type="entry name" value="Glyco_hydro_2_cat"/>
</dbReference>
<dbReference type="InterPro" id="IPR036156">
    <property type="entry name" value="Beta-gal/glucu_dom_sf"/>
</dbReference>
<evidence type="ECO:0000256" key="4">
    <source>
        <dbReference type="SAM" id="SignalP"/>
    </source>
</evidence>
<dbReference type="InterPro" id="IPR008979">
    <property type="entry name" value="Galactose-bd-like_sf"/>
</dbReference>
<keyword evidence="3 6" id="KW-0326">Glycosidase</keyword>
<dbReference type="InterPro" id="IPR007138">
    <property type="entry name" value="ABM_dom"/>
</dbReference>
<feature type="chain" id="PRO_5024305976" evidence="4">
    <location>
        <begin position="22"/>
        <end position="1183"/>
    </location>
</feature>
<dbReference type="PANTHER" id="PTHR42732">
    <property type="entry name" value="BETA-GALACTOSIDASE"/>
    <property type="match status" value="1"/>
</dbReference>
<dbReference type="AlphaFoldDB" id="A0A5M8NTZ4"/>
<comment type="similarity">
    <text evidence="1">Belongs to the glycosyl hydrolase 2 family.</text>
</comment>
<dbReference type="EC" id="3.2.1.23" evidence="6"/>
<dbReference type="InterPro" id="IPR051913">
    <property type="entry name" value="GH2_Domain-Containing"/>
</dbReference>
<feature type="signal peptide" evidence="4">
    <location>
        <begin position="1"/>
        <end position="21"/>
    </location>
</feature>
<evidence type="ECO:0000313" key="6">
    <source>
        <dbReference type="EMBL" id="KAA6300376.1"/>
    </source>
</evidence>
<dbReference type="InterPro" id="IPR040605">
    <property type="entry name" value="Glyco_hydro2_dom5"/>
</dbReference>
<dbReference type="Pfam" id="PF00703">
    <property type="entry name" value="Glyco_hydro_2"/>
    <property type="match status" value="1"/>
</dbReference>
<dbReference type="Pfam" id="PF06439">
    <property type="entry name" value="3keto-disac_hyd"/>
    <property type="match status" value="1"/>
</dbReference>
<dbReference type="Proteomes" id="UP000324575">
    <property type="component" value="Unassembled WGS sequence"/>
</dbReference>
<dbReference type="Pfam" id="PF18565">
    <property type="entry name" value="Glyco_hydro2_C5"/>
    <property type="match status" value="1"/>
</dbReference>
<dbReference type="PRINTS" id="PR00132">
    <property type="entry name" value="GLHYDRLASE2"/>
</dbReference>
<dbReference type="Gene3D" id="2.60.40.10">
    <property type="entry name" value="Immunoglobulins"/>
    <property type="match status" value="3"/>
</dbReference>
<keyword evidence="2 6" id="KW-0378">Hydrolase</keyword>
<reference evidence="6 7" key="1">
    <citation type="submission" date="2019-03" db="EMBL/GenBank/DDBJ databases">
        <title>Single cell metagenomics reveals metabolic interactions within the superorganism composed of flagellate Streblomastix strix and complex community of Bacteroidetes bacteria on its surface.</title>
        <authorList>
            <person name="Treitli S.C."/>
            <person name="Kolisko M."/>
            <person name="Husnik F."/>
            <person name="Keeling P."/>
            <person name="Hampl V."/>
        </authorList>
    </citation>
    <scope>NUCLEOTIDE SEQUENCE [LARGE SCALE GENOMIC DNA]</scope>
    <source>
        <strain evidence="6">St1</strain>
    </source>
</reference>
<organism evidence="6 7">
    <name type="scientific">Candidatus Ordinivivax streblomastigis</name>
    <dbReference type="NCBI Taxonomy" id="2540710"/>
    <lineage>
        <taxon>Bacteria</taxon>
        <taxon>Pseudomonadati</taxon>
        <taxon>Bacteroidota</taxon>
        <taxon>Bacteroidia</taxon>
        <taxon>Bacteroidales</taxon>
        <taxon>Candidatus Ordinivivax</taxon>
    </lineage>
</organism>
<accession>A0A5M8NTZ4</accession>
<dbReference type="SUPFAM" id="SSF54909">
    <property type="entry name" value="Dimeric alpha+beta barrel"/>
    <property type="match status" value="1"/>
</dbReference>
<proteinExistence type="inferred from homology"/>
<dbReference type="InterPro" id="IPR013783">
    <property type="entry name" value="Ig-like_fold"/>
</dbReference>
<evidence type="ECO:0000256" key="3">
    <source>
        <dbReference type="ARBA" id="ARBA00023295"/>
    </source>
</evidence>
<dbReference type="Gene3D" id="2.60.120.260">
    <property type="entry name" value="Galactose-binding domain-like"/>
    <property type="match status" value="1"/>
</dbReference>
<feature type="domain" description="ABM" evidence="5">
    <location>
        <begin position="1091"/>
        <end position="1183"/>
    </location>
</feature>
<evidence type="ECO:0000256" key="2">
    <source>
        <dbReference type="ARBA" id="ARBA00022801"/>
    </source>
</evidence>
<dbReference type="InterPro" id="IPR032311">
    <property type="entry name" value="DUF4982"/>
</dbReference>
<dbReference type="EMBL" id="SNRX01000091">
    <property type="protein sequence ID" value="KAA6300376.1"/>
    <property type="molecule type" value="Genomic_DNA"/>
</dbReference>
<protein>
    <submittedName>
        <fullName evidence="6">Beta-galactosidase BoGH2A</fullName>
        <ecNumber evidence="6">3.2.1.23</ecNumber>
    </submittedName>
</protein>
<gene>
    <name evidence="6" type="ORF">EZS26_003483</name>
</gene>
<dbReference type="Gene3D" id="3.20.20.80">
    <property type="entry name" value="Glycosidases"/>
    <property type="match status" value="1"/>
</dbReference>
<evidence type="ECO:0000256" key="1">
    <source>
        <dbReference type="ARBA" id="ARBA00007401"/>
    </source>
</evidence>
<name>A0A5M8NTZ4_9BACT</name>
<dbReference type="InterPro" id="IPR006102">
    <property type="entry name" value="Ig-like_GH2"/>
</dbReference>
<dbReference type="GO" id="GO:0005975">
    <property type="term" value="P:carbohydrate metabolic process"/>
    <property type="evidence" value="ECO:0007669"/>
    <property type="project" value="InterPro"/>
</dbReference>
<dbReference type="SUPFAM" id="SSF49785">
    <property type="entry name" value="Galactose-binding domain-like"/>
    <property type="match status" value="1"/>
</dbReference>
<dbReference type="InterPro" id="IPR006104">
    <property type="entry name" value="Glyco_hydro_2_N"/>
</dbReference>
<dbReference type="SUPFAM" id="SSF49303">
    <property type="entry name" value="beta-Galactosidase/glucuronidase domain"/>
    <property type="match status" value="1"/>
</dbReference>
<dbReference type="Pfam" id="PF16355">
    <property type="entry name" value="DUF4982"/>
    <property type="match status" value="1"/>
</dbReference>
<evidence type="ECO:0000313" key="7">
    <source>
        <dbReference type="Proteomes" id="UP000324575"/>
    </source>
</evidence>